<dbReference type="EMBL" id="CP002530">
    <property type="protein sequence ID" value="ADY37560.1"/>
    <property type="molecule type" value="Genomic_DNA"/>
</dbReference>
<dbReference type="HOGENOM" id="CLU_2647027_0_0_10"/>
<dbReference type="KEGG" id="bsa:Bacsa_3031"/>
<sequence>MIDYSALVTPDSFNYESGVTTLLFALLKIKTLRLCVCFYEKIKKNEETLLVTWCYLMFFSYICPRETLIGIQNHAE</sequence>
<reference evidence="1 2" key="1">
    <citation type="journal article" date="2011" name="Stand. Genomic Sci.">
        <title>Complete genome sequence of Bacteroides salanitronis type strain (BL78).</title>
        <authorList>
            <person name="Gronow S."/>
            <person name="Held B."/>
            <person name="Lucas S."/>
            <person name="Lapidus A."/>
            <person name="Del Rio T.G."/>
            <person name="Nolan M."/>
            <person name="Tice H."/>
            <person name="Deshpande S."/>
            <person name="Cheng J.F."/>
            <person name="Pitluck S."/>
            <person name="Liolios K."/>
            <person name="Pagani I."/>
            <person name="Ivanova N."/>
            <person name="Mavromatis K."/>
            <person name="Pati A."/>
            <person name="Tapia R."/>
            <person name="Han C."/>
            <person name="Goodwin L."/>
            <person name="Chen A."/>
            <person name="Palaniappan K."/>
            <person name="Land M."/>
            <person name="Hauser L."/>
            <person name="Chang Y.J."/>
            <person name="Jeffries C.D."/>
            <person name="Brambilla E.M."/>
            <person name="Rohde M."/>
            <person name="Goker M."/>
            <person name="Detter J.C."/>
            <person name="Woyke T."/>
            <person name="Bristow J."/>
            <person name="Markowitz V."/>
            <person name="Hugenholtz P."/>
            <person name="Kyrpides N.C."/>
            <person name="Klenk H.P."/>
            <person name="Eisen J.A."/>
        </authorList>
    </citation>
    <scope>NUCLEOTIDE SEQUENCE [LARGE SCALE GENOMIC DNA]</scope>
    <source>
        <strain evidence="1 2">DSM 18170</strain>
    </source>
</reference>
<evidence type="ECO:0000313" key="2">
    <source>
        <dbReference type="Proteomes" id="UP000007486"/>
    </source>
</evidence>
<evidence type="ECO:0000313" key="1">
    <source>
        <dbReference type="EMBL" id="ADY37560.1"/>
    </source>
</evidence>
<dbReference type="Proteomes" id="UP000007486">
    <property type="component" value="Chromosome"/>
</dbReference>
<accession>F0R2M2</accession>
<dbReference type="AlphaFoldDB" id="F0R2M2"/>
<protein>
    <submittedName>
        <fullName evidence="1">Uncharacterized protein</fullName>
    </submittedName>
</protein>
<keyword evidence="2" id="KW-1185">Reference proteome</keyword>
<proteinExistence type="predicted"/>
<dbReference type="STRING" id="667015.Bacsa_3031"/>
<name>F0R2M2_PHOSB</name>
<gene>
    <name evidence="1" type="ordered locus">Bacsa_3031</name>
</gene>
<dbReference type="RefSeq" id="WP_013618933.1">
    <property type="nucleotide sequence ID" value="NC_015164.1"/>
</dbReference>
<organism evidence="1 2">
    <name type="scientific">Phocaeicola salanitronis (strain DSM 18170 / JCM 13657 / CCUG 60908 / BL78)</name>
    <name type="common">Bacteroides salanitronis</name>
    <dbReference type="NCBI Taxonomy" id="667015"/>
    <lineage>
        <taxon>Bacteria</taxon>
        <taxon>Pseudomonadati</taxon>
        <taxon>Bacteroidota</taxon>
        <taxon>Bacteroidia</taxon>
        <taxon>Bacteroidales</taxon>
        <taxon>Bacteroidaceae</taxon>
        <taxon>Phocaeicola</taxon>
    </lineage>
</organism>